<dbReference type="PANTHER" id="PTHR33059">
    <property type="entry name" value="FCS-LIKE ZINC FINGER 5"/>
    <property type="match status" value="1"/>
</dbReference>
<name>A0A9Q0GM56_9ROSI</name>
<reference evidence="9" key="1">
    <citation type="submission" date="2022-02" db="EMBL/GenBank/DDBJ databases">
        <authorList>
            <person name="Henning P.M."/>
            <person name="McCubbin A.G."/>
            <person name="Shore J.S."/>
        </authorList>
    </citation>
    <scope>NUCLEOTIDE SEQUENCE</scope>
    <source>
        <strain evidence="9">F60SS</strain>
        <tissue evidence="9">Leaves</tissue>
    </source>
</reference>
<keyword evidence="3" id="KW-0963">Cytoplasm</keyword>
<dbReference type="GO" id="GO:0005737">
    <property type="term" value="C:cytoplasm"/>
    <property type="evidence" value="ECO:0007669"/>
    <property type="project" value="UniProtKB-SubCell"/>
</dbReference>
<dbReference type="OrthoDB" id="1925036at2759"/>
<feature type="compositionally biased region" description="Low complexity" evidence="7">
    <location>
        <begin position="148"/>
        <end position="167"/>
    </location>
</feature>
<evidence type="ECO:0000256" key="6">
    <source>
        <dbReference type="PROSITE-ProRule" id="PRU01131"/>
    </source>
</evidence>
<feature type="zinc finger region" description="FLZ-type" evidence="6">
    <location>
        <begin position="93"/>
        <end position="137"/>
    </location>
</feature>
<evidence type="ECO:0000256" key="4">
    <source>
        <dbReference type="ARBA" id="ARBA00022723"/>
    </source>
</evidence>
<evidence type="ECO:0000256" key="1">
    <source>
        <dbReference type="ARBA" id="ARBA00004496"/>
    </source>
</evidence>
<keyword evidence="5" id="KW-0862">Zinc</keyword>
<protein>
    <recommendedName>
        <fullName evidence="8">FLZ-type domain-containing protein</fullName>
    </recommendedName>
</protein>
<comment type="caution">
    <text evidence="9">The sequence shown here is derived from an EMBL/GenBank/DDBJ whole genome shotgun (WGS) entry which is preliminary data.</text>
</comment>
<feature type="region of interest" description="Disordered" evidence="7">
    <location>
        <begin position="138"/>
        <end position="167"/>
    </location>
</feature>
<evidence type="ECO:0000259" key="8">
    <source>
        <dbReference type="PROSITE" id="PS51795"/>
    </source>
</evidence>
<proteinExistence type="inferred from homology"/>
<gene>
    <name evidence="9" type="ORF">Tsubulata_048938</name>
</gene>
<dbReference type="PANTHER" id="PTHR33059:SF4">
    <property type="entry name" value="FCS-LIKE ZINC FINGER 5"/>
    <property type="match status" value="1"/>
</dbReference>
<evidence type="ECO:0000313" key="10">
    <source>
        <dbReference type="Proteomes" id="UP001141552"/>
    </source>
</evidence>
<feature type="compositionally biased region" description="Basic and acidic residues" evidence="7">
    <location>
        <begin position="138"/>
        <end position="147"/>
    </location>
</feature>
<keyword evidence="4" id="KW-0479">Metal-binding</keyword>
<reference evidence="9" key="2">
    <citation type="journal article" date="2023" name="Plants (Basel)">
        <title>Annotation of the Turnera subulata (Passifloraceae) Draft Genome Reveals the S-Locus Evolved after the Divergence of Turneroideae from Passifloroideae in a Stepwise Manner.</title>
        <authorList>
            <person name="Henning P.M."/>
            <person name="Roalson E.H."/>
            <person name="Mir W."/>
            <person name="McCubbin A.G."/>
            <person name="Shore J.S."/>
        </authorList>
    </citation>
    <scope>NUCLEOTIDE SEQUENCE</scope>
    <source>
        <strain evidence="9">F60SS</strain>
    </source>
</reference>
<comment type="similarity">
    <text evidence="2">Belongs to the FLZ family.</text>
</comment>
<evidence type="ECO:0000256" key="2">
    <source>
        <dbReference type="ARBA" id="ARBA00009374"/>
    </source>
</evidence>
<feature type="domain" description="FLZ-type" evidence="8">
    <location>
        <begin position="93"/>
        <end position="137"/>
    </location>
</feature>
<evidence type="ECO:0000256" key="3">
    <source>
        <dbReference type="ARBA" id="ARBA00022490"/>
    </source>
</evidence>
<evidence type="ECO:0000256" key="7">
    <source>
        <dbReference type="SAM" id="MobiDB-lite"/>
    </source>
</evidence>
<dbReference type="Proteomes" id="UP001141552">
    <property type="component" value="Unassembled WGS sequence"/>
</dbReference>
<dbReference type="GO" id="GO:0008270">
    <property type="term" value="F:zinc ion binding"/>
    <property type="evidence" value="ECO:0007669"/>
    <property type="project" value="UniProtKB-KW"/>
</dbReference>
<keyword evidence="5" id="KW-0863">Zinc-finger</keyword>
<dbReference type="PROSITE" id="PS51795">
    <property type="entry name" value="ZF_FLZ"/>
    <property type="match status" value="1"/>
</dbReference>
<evidence type="ECO:0000313" key="9">
    <source>
        <dbReference type="EMBL" id="KAJ4851064.1"/>
    </source>
</evidence>
<dbReference type="EMBL" id="JAKUCV010000143">
    <property type="protein sequence ID" value="KAJ4851064.1"/>
    <property type="molecule type" value="Genomic_DNA"/>
</dbReference>
<dbReference type="Pfam" id="PF04570">
    <property type="entry name" value="zf-FLZ"/>
    <property type="match status" value="1"/>
</dbReference>
<comment type="subcellular location">
    <subcellularLocation>
        <location evidence="1">Cytoplasm</location>
    </subcellularLocation>
</comment>
<organism evidence="9 10">
    <name type="scientific">Turnera subulata</name>
    <dbReference type="NCBI Taxonomy" id="218843"/>
    <lineage>
        <taxon>Eukaryota</taxon>
        <taxon>Viridiplantae</taxon>
        <taxon>Streptophyta</taxon>
        <taxon>Embryophyta</taxon>
        <taxon>Tracheophyta</taxon>
        <taxon>Spermatophyta</taxon>
        <taxon>Magnoliopsida</taxon>
        <taxon>eudicotyledons</taxon>
        <taxon>Gunneridae</taxon>
        <taxon>Pentapetalae</taxon>
        <taxon>rosids</taxon>
        <taxon>fabids</taxon>
        <taxon>Malpighiales</taxon>
        <taxon>Passifloraceae</taxon>
        <taxon>Turnera</taxon>
    </lineage>
</organism>
<dbReference type="InterPro" id="IPR007650">
    <property type="entry name" value="Zf-FLZ_dom"/>
</dbReference>
<evidence type="ECO:0000256" key="5">
    <source>
        <dbReference type="ARBA" id="ARBA00022771"/>
    </source>
</evidence>
<keyword evidence="10" id="KW-1185">Reference proteome</keyword>
<sequence length="167" mass="18388">MLLGKRPRPHMKRTTSLSEISFDLETNVNSTHTQPGAAAAVPSDPFMITQRQAAAALAGDQQPLTDQHRFLAATVSPRTLHRRASADFLETAPFLKTCHLCNRRLVPSRDIYMYRGDSAFCSLECRQQQMSVDERKEKCSLASKKESTASTTTSSEVSTKGETVAAV</sequence>
<dbReference type="AlphaFoldDB" id="A0A9Q0GM56"/>
<accession>A0A9Q0GM56</accession>